<feature type="region of interest" description="Disordered" evidence="1">
    <location>
        <begin position="506"/>
        <end position="575"/>
    </location>
</feature>
<dbReference type="EMBL" id="JAVHNQ010000003">
    <property type="protein sequence ID" value="KAK6353279.1"/>
    <property type="molecule type" value="Genomic_DNA"/>
</dbReference>
<feature type="compositionally biased region" description="Pro residues" evidence="1">
    <location>
        <begin position="514"/>
        <end position="535"/>
    </location>
</feature>
<keyword evidence="2" id="KW-1133">Transmembrane helix</keyword>
<protein>
    <submittedName>
        <fullName evidence="4">Uncharacterized protein</fullName>
    </submittedName>
</protein>
<sequence>MKGNMIRLAAVLMMAFEGHHLVAASELAERQAKTASSNLFSGQFCDYTSFQASVVGSRLLLFGGNLTVNKGANSKEKRELESGFQFFSILLNQTFSTTSNLNSFLKREPDPAAQKRIASMRDGGAYSYNGSIYFYGGEQLFNAADDNTIFKCTPTSENIVWDPVPVDGVSRAVTKGASVDVSTEDKGFYFGGQNIVPKGADSEQADKVLNNTFLNNLVVVGFSENKQTYTNITAPPSKATPLAQSNLLFVPAGKEGILLNLGGTDASGNGAWETLQIFDIATSTWFLQRTGGNLTSGRSQNPGVGTCSVLISSGSNHYVYVYGGSNRSAGQSQLAILTIPAFTWATVENDSFPSKVNAQCQLVGDRQMLIIGGSSSSGLNDCGNNSFVELLDLSSLEIVPNFPNPAPFVSPPSILGVNATTPIDGWTDPELQKVYQIQYQTVAQRKEGGGGTDKKAIIGGVVGGVAGVIIIGVIAIFFIMRSNRKKSARDVKEAVAEVKRNSAIAQPFLAQPSPGFPSPAFPSPGYPQQPYPPQTYPEQPAPEQYKDELFEAPPNQVPSELPPAEAPARPTELPG</sequence>
<evidence type="ECO:0000313" key="4">
    <source>
        <dbReference type="EMBL" id="KAK6353279.1"/>
    </source>
</evidence>
<keyword evidence="5" id="KW-1185">Reference proteome</keyword>
<gene>
    <name evidence="4" type="ORF">TWF696_005254</name>
</gene>
<dbReference type="Proteomes" id="UP001375240">
    <property type="component" value="Unassembled WGS sequence"/>
</dbReference>
<comment type="caution">
    <text evidence="4">The sequence shown here is derived from an EMBL/GenBank/DDBJ whole genome shotgun (WGS) entry which is preliminary data.</text>
</comment>
<keyword evidence="3" id="KW-0732">Signal</keyword>
<dbReference type="InterPro" id="IPR015915">
    <property type="entry name" value="Kelch-typ_b-propeller"/>
</dbReference>
<feature type="transmembrane region" description="Helical" evidence="2">
    <location>
        <begin position="456"/>
        <end position="479"/>
    </location>
</feature>
<dbReference type="Gene3D" id="2.120.10.80">
    <property type="entry name" value="Kelch-type beta propeller"/>
    <property type="match status" value="1"/>
</dbReference>
<feature type="signal peptide" evidence="3">
    <location>
        <begin position="1"/>
        <end position="24"/>
    </location>
</feature>
<keyword evidence="2" id="KW-0812">Transmembrane</keyword>
<evidence type="ECO:0000256" key="1">
    <source>
        <dbReference type="SAM" id="MobiDB-lite"/>
    </source>
</evidence>
<accession>A0AAV9V0Y9</accession>
<organism evidence="4 5">
    <name type="scientific">Orbilia brochopaga</name>
    <dbReference type="NCBI Taxonomy" id="3140254"/>
    <lineage>
        <taxon>Eukaryota</taxon>
        <taxon>Fungi</taxon>
        <taxon>Dikarya</taxon>
        <taxon>Ascomycota</taxon>
        <taxon>Pezizomycotina</taxon>
        <taxon>Orbiliomycetes</taxon>
        <taxon>Orbiliales</taxon>
        <taxon>Orbiliaceae</taxon>
        <taxon>Orbilia</taxon>
    </lineage>
</organism>
<name>A0AAV9V0Y9_9PEZI</name>
<dbReference type="SUPFAM" id="SSF50965">
    <property type="entry name" value="Galactose oxidase, central domain"/>
    <property type="match status" value="1"/>
</dbReference>
<dbReference type="PANTHER" id="PTHR23244">
    <property type="entry name" value="KELCH REPEAT DOMAIN"/>
    <property type="match status" value="1"/>
</dbReference>
<dbReference type="AlphaFoldDB" id="A0AAV9V0Y9"/>
<evidence type="ECO:0000256" key="3">
    <source>
        <dbReference type="SAM" id="SignalP"/>
    </source>
</evidence>
<dbReference type="InterPro" id="IPR011043">
    <property type="entry name" value="Gal_Oxase/kelch_b-propeller"/>
</dbReference>
<dbReference type="PANTHER" id="PTHR23244:SF497">
    <property type="entry name" value="WALL ANCHORED PROTEIN, PUTATIVE-RELATED"/>
    <property type="match status" value="1"/>
</dbReference>
<feature type="chain" id="PRO_5043575336" evidence="3">
    <location>
        <begin position="25"/>
        <end position="575"/>
    </location>
</feature>
<keyword evidence="2" id="KW-0472">Membrane</keyword>
<evidence type="ECO:0000256" key="2">
    <source>
        <dbReference type="SAM" id="Phobius"/>
    </source>
</evidence>
<reference evidence="4 5" key="1">
    <citation type="submission" date="2019-10" db="EMBL/GenBank/DDBJ databases">
        <authorList>
            <person name="Palmer J.M."/>
        </authorList>
    </citation>
    <scope>NUCLEOTIDE SEQUENCE [LARGE SCALE GENOMIC DNA]</scope>
    <source>
        <strain evidence="4 5">TWF696</strain>
    </source>
</reference>
<proteinExistence type="predicted"/>
<evidence type="ECO:0000313" key="5">
    <source>
        <dbReference type="Proteomes" id="UP001375240"/>
    </source>
</evidence>